<proteinExistence type="inferred from homology"/>
<dbReference type="PIRSF" id="PIRSF005917">
    <property type="entry name" value="MTase_YraL"/>
    <property type="match status" value="1"/>
</dbReference>
<accession>A0A4R7NYN2</accession>
<dbReference type="PROSITE" id="PS01296">
    <property type="entry name" value="RSMI"/>
    <property type="match status" value="1"/>
</dbReference>
<evidence type="ECO:0000256" key="1">
    <source>
        <dbReference type="ARBA" id="ARBA00022490"/>
    </source>
</evidence>
<dbReference type="RefSeq" id="WP_246051696.1">
    <property type="nucleotide sequence ID" value="NZ_MWIN01000019.1"/>
</dbReference>
<evidence type="ECO:0000256" key="3">
    <source>
        <dbReference type="ARBA" id="ARBA00022603"/>
    </source>
</evidence>
<dbReference type="FunFam" id="3.40.1010.10:FF:000007">
    <property type="entry name" value="Ribosomal RNA small subunit methyltransferase I"/>
    <property type="match status" value="1"/>
</dbReference>
<dbReference type="EC" id="2.1.1.198" evidence="6"/>
<dbReference type="PANTHER" id="PTHR46111:SF1">
    <property type="entry name" value="RIBOSOMAL RNA SMALL SUBUNIT METHYLTRANSFERASE I"/>
    <property type="match status" value="1"/>
</dbReference>
<feature type="domain" description="Tetrapyrrole methylase" evidence="7">
    <location>
        <begin position="16"/>
        <end position="213"/>
    </location>
</feature>
<dbReference type="AlphaFoldDB" id="A0A4R7NYN2"/>
<evidence type="ECO:0000256" key="2">
    <source>
        <dbReference type="ARBA" id="ARBA00022552"/>
    </source>
</evidence>
<dbReference type="CDD" id="cd11648">
    <property type="entry name" value="RsmI"/>
    <property type="match status" value="1"/>
</dbReference>
<evidence type="ECO:0000256" key="6">
    <source>
        <dbReference type="HAMAP-Rule" id="MF_01877"/>
    </source>
</evidence>
<dbReference type="GO" id="GO:0070677">
    <property type="term" value="F:rRNA (cytosine-2'-O-)-methyltransferase activity"/>
    <property type="evidence" value="ECO:0007669"/>
    <property type="project" value="UniProtKB-UniRule"/>
</dbReference>
<comment type="catalytic activity">
    <reaction evidence="6">
        <text>cytidine(1402) in 16S rRNA + S-adenosyl-L-methionine = 2'-O-methylcytidine(1402) in 16S rRNA + S-adenosyl-L-homocysteine + H(+)</text>
        <dbReference type="Rhea" id="RHEA:42924"/>
        <dbReference type="Rhea" id="RHEA-COMP:10285"/>
        <dbReference type="Rhea" id="RHEA-COMP:10286"/>
        <dbReference type="ChEBI" id="CHEBI:15378"/>
        <dbReference type="ChEBI" id="CHEBI:57856"/>
        <dbReference type="ChEBI" id="CHEBI:59789"/>
        <dbReference type="ChEBI" id="CHEBI:74495"/>
        <dbReference type="ChEBI" id="CHEBI:82748"/>
        <dbReference type="EC" id="2.1.1.198"/>
    </reaction>
</comment>
<feature type="domain" description="RsmI HTH" evidence="8">
    <location>
        <begin position="241"/>
        <end position="284"/>
    </location>
</feature>
<evidence type="ECO:0000256" key="5">
    <source>
        <dbReference type="ARBA" id="ARBA00022691"/>
    </source>
</evidence>
<evidence type="ECO:0000313" key="9">
    <source>
        <dbReference type="EMBL" id="TDU26445.1"/>
    </source>
</evidence>
<dbReference type="SUPFAM" id="SSF53790">
    <property type="entry name" value="Tetrapyrrole methylase"/>
    <property type="match status" value="1"/>
</dbReference>
<dbReference type="EMBL" id="SOBT01000010">
    <property type="protein sequence ID" value="TDU26445.1"/>
    <property type="molecule type" value="Genomic_DNA"/>
</dbReference>
<keyword evidence="4 6" id="KW-0808">Transferase</keyword>
<dbReference type="GO" id="GO:0005737">
    <property type="term" value="C:cytoplasm"/>
    <property type="evidence" value="ECO:0007669"/>
    <property type="project" value="UniProtKB-SubCell"/>
</dbReference>
<dbReference type="PANTHER" id="PTHR46111">
    <property type="entry name" value="RIBOSOMAL RNA SMALL SUBUNIT METHYLTRANSFERASE I"/>
    <property type="match status" value="1"/>
</dbReference>
<dbReference type="Gene3D" id="3.30.950.10">
    <property type="entry name" value="Methyltransferase, Cobalt-precorrin-4 Transmethylase, Domain 2"/>
    <property type="match status" value="1"/>
</dbReference>
<dbReference type="InterPro" id="IPR035996">
    <property type="entry name" value="4pyrrol_Methylase_sf"/>
</dbReference>
<comment type="similarity">
    <text evidence="6">Belongs to the methyltransferase superfamily. RsmI family.</text>
</comment>
<keyword evidence="3 6" id="KW-0489">Methyltransferase</keyword>
<organism evidence="9 10">
    <name type="scientific">Panacagrimonas perspica</name>
    <dbReference type="NCBI Taxonomy" id="381431"/>
    <lineage>
        <taxon>Bacteria</taxon>
        <taxon>Pseudomonadati</taxon>
        <taxon>Pseudomonadota</taxon>
        <taxon>Gammaproteobacteria</taxon>
        <taxon>Nevskiales</taxon>
        <taxon>Nevskiaceae</taxon>
        <taxon>Panacagrimonas</taxon>
    </lineage>
</organism>
<keyword evidence="2 6" id="KW-0698">rRNA processing</keyword>
<dbReference type="Proteomes" id="UP000295341">
    <property type="component" value="Unassembled WGS sequence"/>
</dbReference>
<keyword evidence="5 6" id="KW-0949">S-adenosyl-L-methionine</keyword>
<evidence type="ECO:0000259" key="7">
    <source>
        <dbReference type="Pfam" id="PF00590"/>
    </source>
</evidence>
<dbReference type="Gene3D" id="3.40.1010.10">
    <property type="entry name" value="Cobalt-precorrin-4 Transmethylase, Domain 1"/>
    <property type="match status" value="1"/>
</dbReference>
<dbReference type="InterPro" id="IPR018063">
    <property type="entry name" value="SAM_MeTrfase_RsmI_CS"/>
</dbReference>
<evidence type="ECO:0000259" key="8">
    <source>
        <dbReference type="Pfam" id="PF23016"/>
    </source>
</evidence>
<dbReference type="InterPro" id="IPR008189">
    <property type="entry name" value="rRNA_ssu_MeTfrase_I"/>
</dbReference>
<dbReference type="InterPro" id="IPR014776">
    <property type="entry name" value="4pyrrole_Mease_sub2"/>
</dbReference>
<dbReference type="NCBIfam" id="TIGR00096">
    <property type="entry name" value="16S rRNA (cytidine(1402)-2'-O)-methyltransferase"/>
    <property type="match status" value="1"/>
</dbReference>
<comment type="caution">
    <text evidence="9">The sequence shown here is derived from an EMBL/GenBank/DDBJ whole genome shotgun (WGS) entry which is preliminary data.</text>
</comment>
<name>A0A4R7NYN2_9GAMM</name>
<comment type="subcellular location">
    <subcellularLocation>
        <location evidence="6">Cytoplasm</location>
    </subcellularLocation>
</comment>
<dbReference type="Pfam" id="PF23016">
    <property type="entry name" value="RsmI_C"/>
    <property type="match status" value="1"/>
</dbReference>
<dbReference type="Pfam" id="PF00590">
    <property type="entry name" value="TP_methylase"/>
    <property type="match status" value="1"/>
</dbReference>
<comment type="function">
    <text evidence="6">Catalyzes the 2'-O-methylation of the ribose of cytidine 1402 (C1402) in 16S rRNA.</text>
</comment>
<dbReference type="FunFam" id="3.30.950.10:FF:000002">
    <property type="entry name" value="Ribosomal RNA small subunit methyltransferase I"/>
    <property type="match status" value="1"/>
</dbReference>
<gene>
    <name evidence="6" type="primary">rsmI</name>
    <name evidence="9" type="ORF">DFR24_3470</name>
</gene>
<dbReference type="InterPro" id="IPR000878">
    <property type="entry name" value="4pyrrol_Mease"/>
</dbReference>
<dbReference type="InterPro" id="IPR053910">
    <property type="entry name" value="RsmI_HTH"/>
</dbReference>
<keyword evidence="1 6" id="KW-0963">Cytoplasm</keyword>
<dbReference type="InterPro" id="IPR014777">
    <property type="entry name" value="4pyrrole_Mease_sub1"/>
</dbReference>
<dbReference type="HAMAP" id="MF_01877">
    <property type="entry name" value="16SrRNA_methyltr_I"/>
    <property type="match status" value="1"/>
</dbReference>
<evidence type="ECO:0000313" key="10">
    <source>
        <dbReference type="Proteomes" id="UP000295341"/>
    </source>
</evidence>
<evidence type="ECO:0000256" key="4">
    <source>
        <dbReference type="ARBA" id="ARBA00022679"/>
    </source>
</evidence>
<keyword evidence="10" id="KW-1185">Reference proteome</keyword>
<sequence>MNDPSSPEVEVRAGCLYVVATPIGNLGDLAPRAQRVLAQVTRIAAEDTRNTATLLTHFGIRTPMLALHDHNEDRIAASVVEALQRGESLALVSDAGTPLVSDPGFSLVRAARAAGCEVIAIPGACAAVAALSIAGLPSDSFLFAGFLPPKSGARRERIQQLAREPRSVIVYESSHRIADCARDLADLLGERRVMLAREITKRFEQSVLCEARALPEWLAADPNRERGEFVLVIEAAADVDASLLEAEKVLKILMGELPAARAAKVAAALTGLRKNELYELALKISGDRGAPDA</sequence>
<protein>
    <recommendedName>
        <fullName evidence="6">Ribosomal RNA small subunit methyltransferase I</fullName>
        <ecNumber evidence="6">2.1.1.198</ecNumber>
    </recommendedName>
    <alternativeName>
        <fullName evidence="6">16S rRNA 2'-O-ribose C1402 methyltransferase</fullName>
    </alternativeName>
    <alternativeName>
        <fullName evidence="6">rRNA (cytidine-2'-O-)-methyltransferase RsmI</fullName>
    </alternativeName>
</protein>
<reference evidence="9 10" key="1">
    <citation type="submission" date="2019-03" db="EMBL/GenBank/DDBJ databases">
        <title>Genomic Encyclopedia of Type Strains, Phase IV (KMG-IV): sequencing the most valuable type-strain genomes for metagenomic binning, comparative biology and taxonomic classification.</title>
        <authorList>
            <person name="Goeker M."/>
        </authorList>
    </citation>
    <scope>NUCLEOTIDE SEQUENCE [LARGE SCALE GENOMIC DNA]</scope>
    <source>
        <strain evidence="9 10">DSM 26377</strain>
    </source>
</reference>